<dbReference type="Pfam" id="PF00089">
    <property type="entry name" value="Trypsin"/>
    <property type="match status" value="1"/>
</dbReference>
<feature type="chain" id="PRO_5043970546" evidence="7">
    <location>
        <begin position="27"/>
        <end position="318"/>
    </location>
</feature>
<comment type="subcellular location">
    <subcellularLocation>
        <location evidence="1">Secreted</location>
    </subcellularLocation>
</comment>
<dbReference type="AlphaFoldDB" id="A0AAW9RWL9"/>
<evidence type="ECO:0000313" key="10">
    <source>
        <dbReference type="Proteomes" id="UP001378188"/>
    </source>
</evidence>
<dbReference type="PROSITE" id="PS00134">
    <property type="entry name" value="TRYPSIN_HIS"/>
    <property type="match status" value="1"/>
</dbReference>
<name>A0AAW9RWL9_9HYPH</name>
<dbReference type="FunFam" id="2.40.10.10:FF:000003">
    <property type="entry name" value="Transmembrane serine protease 3"/>
    <property type="match status" value="1"/>
</dbReference>
<keyword evidence="7" id="KW-0732">Signal</keyword>
<accession>A0AAW9RWL9</accession>
<dbReference type="Gene3D" id="2.40.10.10">
    <property type="entry name" value="Trypsin-like serine proteases"/>
    <property type="match status" value="2"/>
</dbReference>
<keyword evidence="4 6" id="KW-0378">Hydrolase</keyword>
<dbReference type="GO" id="GO:0006508">
    <property type="term" value="P:proteolysis"/>
    <property type="evidence" value="ECO:0007669"/>
    <property type="project" value="UniProtKB-KW"/>
</dbReference>
<dbReference type="InterPro" id="IPR009003">
    <property type="entry name" value="Peptidase_S1_PA"/>
</dbReference>
<dbReference type="PANTHER" id="PTHR24264:SF65">
    <property type="entry name" value="SRCR DOMAIN-CONTAINING PROTEIN"/>
    <property type="match status" value="1"/>
</dbReference>
<dbReference type="InterPro" id="IPR001254">
    <property type="entry name" value="Trypsin_dom"/>
</dbReference>
<evidence type="ECO:0000256" key="3">
    <source>
        <dbReference type="ARBA" id="ARBA00022670"/>
    </source>
</evidence>
<dbReference type="Proteomes" id="UP001378188">
    <property type="component" value="Unassembled WGS sequence"/>
</dbReference>
<dbReference type="InterPro" id="IPR043504">
    <property type="entry name" value="Peptidase_S1_PA_chymotrypsin"/>
</dbReference>
<evidence type="ECO:0000256" key="5">
    <source>
        <dbReference type="ARBA" id="ARBA00023157"/>
    </source>
</evidence>
<dbReference type="InterPro" id="IPR033116">
    <property type="entry name" value="TRYPSIN_SER"/>
</dbReference>
<dbReference type="PROSITE" id="PS00135">
    <property type="entry name" value="TRYPSIN_SER"/>
    <property type="match status" value="1"/>
</dbReference>
<feature type="signal peptide" evidence="7">
    <location>
        <begin position="1"/>
        <end position="26"/>
    </location>
</feature>
<dbReference type="PROSITE" id="PS50240">
    <property type="entry name" value="TRYPSIN_DOM"/>
    <property type="match status" value="1"/>
</dbReference>
<dbReference type="EMBL" id="JAZHOF010000004">
    <property type="protein sequence ID" value="MEJ8571941.1"/>
    <property type="molecule type" value="Genomic_DNA"/>
</dbReference>
<evidence type="ECO:0000256" key="2">
    <source>
        <dbReference type="ARBA" id="ARBA00022525"/>
    </source>
</evidence>
<dbReference type="RefSeq" id="WP_340329641.1">
    <property type="nucleotide sequence ID" value="NZ_JAZHOF010000004.1"/>
</dbReference>
<evidence type="ECO:0000256" key="4">
    <source>
        <dbReference type="ARBA" id="ARBA00022801"/>
    </source>
</evidence>
<dbReference type="GO" id="GO:0005615">
    <property type="term" value="C:extracellular space"/>
    <property type="evidence" value="ECO:0007669"/>
    <property type="project" value="TreeGrafter"/>
</dbReference>
<keyword evidence="2" id="KW-0964">Secreted</keyword>
<evidence type="ECO:0000256" key="1">
    <source>
        <dbReference type="ARBA" id="ARBA00004613"/>
    </source>
</evidence>
<organism evidence="9 10">
    <name type="scientific">Microbaculum marinum</name>
    <dbReference type="NCBI Taxonomy" id="1764581"/>
    <lineage>
        <taxon>Bacteria</taxon>
        <taxon>Pseudomonadati</taxon>
        <taxon>Pseudomonadota</taxon>
        <taxon>Alphaproteobacteria</taxon>
        <taxon>Hyphomicrobiales</taxon>
        <taxon>Tepidamorphaceae</taxon>
        <taxon>Microbaculum</taxon>
    </lineage>
</organism>
<keyword evidence="3 6" id="KW-0645">Protease</keyword>
<evidence type="ECO:0000256" key="6">
    <source>
        <dbReference type="RuleBase" id="RU363034"/>
    </source>
</evidence>
<dbReference type="PRINTS" id="PR00722">
    <property type="entry name" value="CHYMOTRYPSIN"/>
</dbReference>
<keyword evidence="10" id="KW-1185">Reference proteome</keyword>
<sequence length="318" mass="34903">MRLRISLRAGILLAISSIAISTAPVAAQPASDPFTALVPGKGASDVDYGLSFRDIVAHRQAAVMTRVLGEEVAPNPEIIGGRKARKGKWPGQVALLQSRYSDNRKAQFCGGSLIRPRWVLTAAHCVDFLKSVADVEILTGTQSLKKGGRRHAVADIWIASEWDPKTYDYDIAVIKMKTRVRNPETYRMAARAFGLKYVVPGRMTTVTGWGNTSTTKKVLPINLREVKVPFVSRETCNSPQAYNGEITARMICAGYREGGKDACQGDSGGPLLVREDGEWRVQAGIVSWGFGCAQPDKYGVYTNVPMFARWVDELIERN</sequence>
<evidence type="ECO:0000259" key="8">
    <source>
        <dbReference type="PROSITE" id="PS50240"/>
    </source>
</evidence>
<dbReference type="SUPFAM" id="SSF50494">
    <property type="entry name" value="Trypsin-like serine proteases"/>
    <property type="match status" value="1"/>
</dbReference>
<feature type="domain" description="Peptidase S1" evidence="8">
    <location>
        <begin position="78"/>
        <end position="316"/>
    </location>
</feature>
<dbReference type="InterPro" id="IPR001314">
    <property type="entry name" value="Peptidase_S1A"/>
</dbReference>
<dbReference type="InterPro" id="IPR050127">
    <property type="entry name" value="Serine_Proteases_S1"/>
</dbReference>
<gene>
    <name evidence="9" type="ORF">V3328_10685</name>
</gene>
<evidence type="ECO:0000256" key="7">
    <source>
        <dbReference type="SAM" id="SignalP"/>
    </source>
</evidence>
<dbReference type="SMART" id="SM00020">
    <property type="entry name" value="Tryp_SPc"/>
    <property type="match status" value="1"/>
</dbReference>
<dbReference type="PANTHER" id="PTHR24264">
    <property type="entry name" value="TRYPSIN-RELATED"/>
    <property type="match status" value="1"/>
</dbReference>
<keyword evidence="6" id="KW-0720">Serine protease</keyword>
<dbReference type="InterPro" id="IPR018114">
    <property type="entry name" value="TRYPSIN_HIS"/>
</dbReference>
<dbReference type="CDD" id="cd00190">
    <property type="entry name" value="Tryp_SPc"/>
    <property type="match status" value="1"/>
</dbReference>
<keyword evidence="5" id="KW-1015">Disulfide bond</keyword>
<protein>
    <submittedName>
        <fullName evidence="9">Serine protease</fullName>
    </submittedName>
</protein>
<reference evidence="9 10" key="1">
    <citation type="submission" date="2024-02" db="EMBL/GenBank/DDBJ databases">
        <title>Genome analysis and characterization of Microbaculum marinisediminis sp. nov., isolated from marine sediment.</title>
        <authorList>
            <person name="Du Z.-J."/>
            <person name="Ye Y.-Q."/>
            <person name="Zhang Z.-R."/>
            <person name="Yuan S.-M."/>
            <person name="Zhang X.-Y."/>
        </authorList>
    </citation>
    <scope>NUCLEOTIDE SEQUENCE [LARGE SCALE GENOMIC DNA]</scope>
    <source>
        <strain evidence="9 10">SDUM1044001</strain>
    </source>
</reference>
<dbReference type="GO" id="GO:0004252">
    <property type="term" value="F:serine-type endopeptidase activity"/>
    <property type="evidence" value="ECO:0007669"/>
    <property type="project" value="InterPro"/>
</dbReference>
<comment type="caution">
    <text evidence="9">The sequence shown here is derived from an EMBL/GenBank/DDBJ whole genome shotgun (WGS) entry which is preliminary data.</text>
</comment>
<proteinExistence type="predicted"/>
<evidence type="ECO:0000313" key="9">
    <source>
        <dbReference type="EMBL" id="MEJ8571941.1"/>
    </source>
</evidence>